<dbReference type="InterPro" id="IPR052944">
    <property type="entry name" value="Sporulation_related"/>
</dbReference>
<dbReference type="InterPro" id="IPR029046">
    <property type="entry name" value="LolA/LolB/LppX"/>
</dbReference>
<dbReference type="PROSITE" id="PS51257">
    <property type="entry name" value="PROKAR_LIPOPROTEIN"/>
    <property type="match status" value="1"/>
</dbReference>
<proteinExistence type="predicted"/>
<dbReference type="Proteomes" id="UP001208656">
    <property type="component" value="Unassembled WGS sequence"/>
</dbReference>
<dbReference type="PANTHER" id="PTHR37507:SF2">
    <property type="entry name" value="SPORULATION PROTEIN YDCC"/>
    <property type="match status" value="1"/>
</dbReference>
<dbReference type="SUPFAM" id="SSF89392">
    <property type="entry name" value="Prokaryotic lipoproteins and lipoprotein localization factors"/>
    <property type="match status" value="1"/>
</dbReference>
<gene>
    <name evidence="1" type="ORF">OEV82_10835</name>
</gene>
<sequence length="343" mass="39174">MKRKRVILFAGLILMFILVGCGAKSQEDVLKDLNSKVESMNGYKLDATMTLTMGTEAQEYKIEVWHNKPENYRVHMKNAEREQSQMILRNKDGVYVLTPALNKSFKFQSDWPKNSSQPYLFESLVQDILEDDEVKFKETDDHYVFETKTRYQYNKMLPIQEITFNKKDLSPVRLEVMDQDRNVKLTVEFSKVEFDAKFDEGSFDLNRNMTSAQMEVPVASNKEEEATDVDFTVKVPTEEIPGTNLVDEEEVVTKNGKRVVLTYDGEKSFTLMQEYVAVAETASMAPTPVNGDPVDLGFTIGVLTDHSLTWTDGNVEFMIASNDLTREEMVMLAKSVQSVAIEK</sequence>
<dbReference type="RefSeq" id="WP_173660979.1">
    <property type="nucleotide sequence ID" value="NZ_JAOUSE010000033.1"/>
</dbReference>
<evidence type="ECO:0000313" key="2">
    <source>
        <dbReference type="Proteomes" id="UP001208656"/>
    </source>
</evidence>
<organism evidence="1 2">
    <name type="scientific">Pallidibacillus thermolactis</name>
    <dbReference type="NCBI Taxonomy" id="251051"/>
    <lineage>
        <taxon>Bacteria</taxon>
        <taxon>Bacillati</taxon>
        <taxon>Bacillota</taxon>
        <taxon>Bacilli</taxon>
        <taxon>Bacillales</taxon>
        <taxon>Bacillaceae</taxon>
        <taxon>Pallidibacillus</taxon>
    </lineage>
</organism>
<keyword evidence="2" id="KW-1185">Reference proteome</keyword>
<reference evidence="1 2" key="1">
    <citation type="submission" date="2022-10" db="EMBL/GenBank/DDBJ databases">
        <title>Description of Fervidibacillus gen. nov. in the family Fervidibacillaceae fam. nov. with two species, Fervidibacillus albus sp. nov., and Fervidibacillus halotolerans sp. nov., isolated from tidal flat sediments.</title>
        <authorList>
            <person name="Kwon K.K."/>
            <person name="Yang S.-H."/>
        </authorList>
    </citation>
    <scope>NUCLEOTIDE SEQUENCE [LARGE SCALE GENOMIC DNA]</scope>
    <source>
        <strain evidence="1 2">DSM 23332</strain>
    </source>
</reference>
<dbReference type="PANTHER" id="PTHR37507">
    <property type="entry name" value="SPORULATION PROTEIN YDCC"/>
    <property type="match status" value="1"/>
</dbReference>
<comment type="caution">
    <text evidence="1">The sequence shown here is derived from an EMBL/GenBank/DDBJ whole genome shotgun (WGS) entry which is preliminary data.</text>
</comment>
<dbReference type="Gene3D" id="2.50.20.10">
    <property type="entry name" value="Lipoprotein localisation LolA/LolB/LppX"/>
    <property type="match status" value="1"/>
</dbReference>
<evidence type="ECO:0000313" key="1">
    <source>
        <dbReference type="EMBL" id="MCU9594933.1"/>
    </source>
</evidence>
<name>A0ABT2WGX3_9BACI</name>
<protein>
    <submittedName>
        <fullName evidence="1">Outer membrane lipoprotein carrier protein LolA</fullName>
    </submittedName>
</protein>
<keyword evidence="1" id="KW-0449">Lipoprotein</keyword>
<dbReference type="EMBL" id="JAOUSE010000033">
    <property type="protein sequence ID" value="MCU9594933.1"/>
    <property type="molecule type" value="Genomic_DNA"/>
</dbReference>
<accession>A0ABT2WGX3</accession>